<dbReference type="InterPro" id="IPR051531">
    <property type="entry name" value="N-acetyltransferase"/>
</dbReference>
<dbReference type="CDD" id="cd02440">
    <property type="entry name" value="AdoMet_MTases"/>
    <property type="match status" value="1"/>
</dbReference>
<dbReference type="Proteomes" id="UP000271624">
    <property type="component" value="Unassembled WGS sequence"/>
</dbReference>
<dbReference type="PANTHER" id="PTHR43792:SF1">
    <property type="entry name" value="N-ACETYLTRANSFERASE DOMAIN-CONTAINING PROTEIN"/>
    <property type="match status" value="1"/>
</dbReference>
<dbReference type="EMBL" id="RSCL01000010">
    <property type="protein sequence ID" value="RUT04611.1"/>
    <property type="molecule type" value="Genomic_DNA"/>
</dbReference>
<proteinExistence type="predicted"/>
<dbReference type="GO" id="GO:0016747">
    <property type="term" value="F:acyltransferase activity, transferring groups other than amino-acyl groups"/>
    <property type="evidence" value="ECO:0007669"/>
    <property type="project" value="InterPro"/>
</dbReference>
<reference evidence="2" key="2">
    <citation type="journal article" date="2019" name="Genome Biol. Evol.">
        <title>Day and night: Metabolic profiles and evolutionary relationships of six axenic non-marine cyanobacteria.</title>
        <authorList>
            <person name="Will S.E."/>
            <person name="Henke P."/>
            <person name="Boedeker C."/>
            <person name="Huang S."/>
            <person name="Brinkmann H."/>
            <person name="Rohde M."/>
            <person name="Jarek M."/>
            <person name="Friedl T."/>
            <person name="Seufert S."/>
            <person name="Schumacher M."/>
            <person name="Overmann J."/>
            <person name="Neumann-Schaal M."/>
            <person name="Petersen J."/>
        </authorList>
    </citation>
    <scope>NUCLEOTIDE SEQUENCE [LARGE SCALE GENOMIC DNA]</scope>
    <source>
        <strain evidence="2">PCC 7102</strain>
    </source>
</reference>
<protein>
    <recommendedName>
        <fullName evidence="1">N-acetyltransferase domain-containing protein</fullName>
    </recommendedName>
</protein>
<reference evidence="2" key="1">
    <citation type="submission" date="2018-12" db="EMBL/GenBank/DDBJ databases">
        <authorList>
            <person name="Will S."/>
            <person name="Neumann-Schaal M."/>
            <person name="Henke P."/>
        </authorList>
    </citation>
    <scope>NUCLEOTIDE SEQUENCE</scope>
    <source>
        <strain evidence="2">PCC 7102</strain>
    </source>
</reference>
<dbReference type="SUPFAM" id="SSF53335">
    <property type="entry name" value="S-adenosyl-L-methionine-dependent methyltransferases"/>
    <property type="match status" value="1"/>
</dbReference>
<dbReference type="InterPro" id="IPR025714">
    <property type="entry name" value="Methyltranfer_dom"/>
</dbReference>
<gene>
    <name evidence="2" type="ORF">DSM106972_041800</name>
</gene>
<dbReference type="SUPFAM" id="SSF55729">
    <property type="entry name" value="Acyl-CoA N-acyltransferases (Nat)"/>
    <property type="match status" value="1"/>
</dbReference>
<dbReference type="PANTHER" id="PTHR43792">
    <property type="entry name" value="GNAT FAMILY, PUTATIVE (AFU_ORTHOLOGUE AFUA_3G00765)-RELATED-RELATED"/>
    <property type="match status" value="1"/>
</dbReference>
<name>A0A3S1CCN8_9CYAN</name>
<feature type="domain" description="N-acetyltransferase" evidence="1">
    <location>
        <begin position="15"/>
        <end position="173"/>
    </location>
</feature>
<dbReference type="InterPro" id="IPR016181">
    <property type="entry name" value="Acyl_CoA_acyltransferase"/>
</dbReference>
<evidence type="ECO:0000313" key="2">
    <source>
        <dbReference type="EMBL" id="RUT04611.1"/>
    </source>
</evidence>
<keyword evidence="3" id="KW-1185">Reference proteome</keyword>
<evidence type="ECO:0000259" key="1">
    <source>
        <dbReference type="PROSITE" id="PS51186"/>
    </source>
</evidence>
<dbReference type="AlphaFoldDB" id="A0A3S1CCN8"/>
<comment type="caution">
    <text evidence="2">The sequence shown here is derived from an EMBL/GenBank/DDBJ whole genome shotgun (WGS) entry which is preliminary data.</text>
</comment>
<dbReference type="Pfam" id="PF13302">
    <property type="entry name" value="Acetyltransf_3"/>
    <property type="match status" value="1"/>
</dbReference>
<organism evidence="2 3">
    <name type="scientific">Dulcicalothrix desertica PCC 7102</name>
    <dbReference type="NCBI Taxonomy" id="232991"/>
    <lineage>
        <taxon>Bacteria</taxon>
        <taxon>Bacillati</taxon>
        <taxon>Cyanobacteriota</taxon>
        <taxon>Cyanophyceae</taxon>
        <taxon>Nostocales</taxon>
        <taxon>Calotrichaceae</taxon>
        <taxon>Dulcicalothrix</taxon>
    </lineage>
</organism>
<dbReference type="InterPro" id="IPR000182">
    <property type="entry name" value="GNAT_dom"/>
</dbReference>
<dbReference type="Gene3D" id="3.40.630.30">
    <property type="match status" value="1"/>
</dbReference>
<dbReference type="PROSITE" id="PS51186">
    <property type="entry name" value="GNAT"/>
    <property type="match status" value="1"/>
</dbReference>
<evidence type="ECO:0000313" key="3">
    <source>
        <dbReference type="Proteomes" id="UP000271624"/>
    </source>
</evidence>
<dbReference type="InterPro" id="IPR029063">
    <property type="entry name" value="SAM-dependent_MTases_sf"/>
</dbReference>
<sequence>MINSTNAAILKIGSFTMRPIKSSDLDALAEIWADPEVTRFLPSRGVAIPREKAEKALLTFVKHWQRGYGIWAIIENASSQMIGYCGLRYLDELSEVEVLYGLSKAYWGRGIATQAASSAVSYGFNIAKLHRIIAMVLPDNLASKRVIEKAGLQYEKPIYIFNLDALYYCIQQRMSSFPAWYFDESYMAGVDFEDAAQVEVYDRNQTVSTKEKEQALVNRLGINAEHTVIDLGAGTGNFTIQASLTGASVHAIDISQAMLNYAQTKAQQAGANNIKFHKAGFLSYEHQDKLADFVIIKNALHILPDFWKMVAFTRIAAMLKSKGILYLRDVIFSFPPAEYEASINKWIQQVAKSEGEGWTARDFETHVREEHSTFSWIIEGMLTRAGFEIVEANYNTETYAEYLCIKIGG</sequence>
<accession>A0A3S1CCN8</accession>
<dbReference type="Gene3D" id="3.40.50.150">
    <property type="entry name" value="Vaccinia Virus protein VP39"/>
    <property type="match status" value="1"/>
</dbReference>
<dbReference type="RefSeq" id="WP_201800763.1">
    <property type="nucleotide sequence ID" value="NZ_RSCL01000010.1"/>
</dbReference>
<dbReference type="Pfam" id="PF13847">
    <property type="entry name" value="Methyltransf_31"/>
    <property type="match status" value="1"/>
</dbReference>